<dbReference type="SUPFAM" id="SSF53098">
    <property type="entry name" value="Ribonuclease H-like"/>
    <property type="match status" value="1"/>
</dbReference>
<dbReference type="Proteomes" id="UP000267128">
    <property type="component" value="Unassembled WGS sequence"/>
</dbReference>
<evidence type="ECO:0000313" key="1">
    <source>
        <dbReference type="EMBL" id="RNL62693.1"/>
    </source>
</evidence>
<dbReference type="Gene3D" id="3.40.50.2300">
    <property type="match status" value="1"/>
</dbReference>
<organism evidence="1 2">
    <name type="scientific">Nocardioides marmoriginsengisoli</name>
    <dbReference type="NCBI Taxonomy" id="661483"/>
    <lineage>
        <taxon>Bacteria</taxon>
        <taxon>Bacillati</taxon>
        <taxon>Actinomycetota</taxon>
        <taxon>Actinomycetes</taxon>
        <taxon>Propionibacteriales</taxon>
        <taxon>Nocardioidaceae</taxon>
        <taxon>Nocardioides</taxon>
    </lineage>
</organism>
<gene>
    <name evidence="1" type="ORF">EFK50_13150</name>
</gene>
<proteinExistence type="predicted"/>
<dbReference type="RefSeq" id="WP_123227988.1">
    <property type="nucleotide sequence ID" value="NZ_RJSE01000007.1"/>
</dbReference>
<reference evidence="1 2" key="1">
    <citation type="submission" date="2018-11" db="EMBL/GenBank/DDBJ databases">
        <authorList>
            <person name="Li F."/>
        </authorList>
    </citation>
    <scope>NUCLEOTIDE SEQUENCE [LARGE SCALE GENOMIC DNA]</scope>
    <source>
        <strain evidence="1 2">Gsoil 097</strain>
    </source>
</reference>
<dbReference type="EMBL" id="RJSE01000007">
    <property type="protein sequence ID" value="RNL62693.1"/>
    <property type="molecule type" value="Genomic_DNA"/>
</dbReference>
<comment type="caution">
    <text evidence="1">The sequence shown here is derived from an EMBL/GenBank/DDBJ whole genome shotgun (WGS) entry which is preliminary data.</text>
</comment>
<name>A0A3N0CIB3_9ACTN</name>
<dbReference type="OrthoDB" id="530017at2"/>
<dbReference type="AlphaFoldDB" id="A0A3N0CIB3"/>
<accession>A0A3N0CIB3</accession>
<dbReference type="InterPro" id="IPR036397">
    <property type="entry name" value="RNaseH_sf"/>
</dbReference>
<dbReference type="Gene3D" id="3.30.420.10">
    <property type="entry name" value="Ribonuclease H-like superfamily/Ribonuclease H"/>
    <property type="match status" value="1"/>
</dbReference>
<dbReference type="GO" id="GO:0003676">
    <property type="term" value="F:nucleic acid binding"/>
    <property type="evidence" value="ECO:0007669"/>
    <property type="project" value="InterPro"/>
</dbReference>
<dbReference type="InterPro" id="IPR012337">
    <property type="entry name" value="RNaseH-like_sf"/>
</dbReference>
<keyword evidence="2" id="KW-1185">Reference proteome</keyword>
<evidence type="ECO:0000313" key="2">
    <source>
        <dbReference type="Proteomes" id="UP000267128"/>
    </source>
</evidence>
<protein>
    <submittedName>
        <fullName evidence="1">Nuclease PIN</fullName>
    </submittedName>
</protein>
<sequence length="472" mass="52108">MSHDVDPRQPWAPHTILQEPMLKFDSTPNPATSGHPLVGLLDHGPYAGPPTDSVRLATITLDGQKQKLYGFLRGATQVHEPGDRRAYVPRYPGFGALFKADLVPQSDAHVDIRSSEIGTGADAHERLSDALARAVRHLHTIRDSWDVIVVLLPEAWEPLRLSSDGALDLHDRLKAMAAPLGCPIQMVREASALRFKYQCSMYWRLSIALLTKSGGVPFRMVQPTQTDTAYLGLAYAIRGGTADEFVTCCSQVFDAEGGGFEFIAYNVGADRDLENPHLTRDEMRTVMARSARLYQRRRAGALPQRLVIHKTTPWREEEVAGVFDAWSPAVADIECLQVRADTPWTGVTLRRGTGSAAVPNSWPVDRGSLQYLSEREALLWVAGTAKGVALQGDNYNQAAKALPTPIAFKRYAGAGPLEIPASEILALSKLDWNNDALYGLTPVTISYSQRLARMISRVPHLPDDSYQFRLFM</sequence>
<dbReference type="CDD" id="cd04659">
    <property type="entry name" value="Piwi_piwi-like_ProArk"/>
    <property type="match status" value="1"/>
</dbReference>